<dbReference type="EMBL" id="KN828493">
    <property type="protein sequence ID" value="KIK74879.1"/>
    <property type="molecule type" value="Genomic_DNA"/>
</dbReference>
<dbReference type="HOGENOM" id="CLU_1652732_0_0_1"/>
<accession>A0A0D0D4H3</accession>
<keyword evidence="3" id="KW-1185">Reference proteome</keyword>
<dbReference type="AlphaFoldDB" id="A0A0D0D4H3"/>
<dbReference type="InterPro" id="IPR046496">
    <property type="entry name" value="DUF6589"/>
</dbReference>
<proteinExistence type="predicted"/>
<reference evidence="3" key="2">
    <citation type="submission" date="2015-01" db="EMBL/GenBank/DDBJ databases">
        <title>Evolutionary Origins and Diversification of the Mycorrhizal Mutualists.</title>
        <authorList>
            <consortium name="DOE Joint Genome Institute"/>
            <consortium name="Mycorrhizal Genomics Consortium"/>
            <person name="Kohler A."/>
            <person name="Kuo A."/>
            <person name="Nagy L.G."/>
            <person name="Floudas D."/>
            <person name="Copeland A."/>
            <person name="Barry K.W."/>
            <person name="Cichocki N."/>
            <person name="Veneault-Fourrey C."/>
            <person name="LaButti K."/>
            <person name="Lindquist E.A."/>
            <person name="Lipzen A."/>
            <person name="Lundell T."/>
            <person name="Morin E."/>
            <person name="Murat C."/>
            <person name="Riley R."/>
            <person name="Ohm R."/>
            <person name="Sun H."/>
            <person name="Tunlid A."/>
            <person name="Henrissat B."/>
            <person name="Grigoriev I.V."/>
            <person name="Hibbett D.S."/>
            <person name="Martin F."/>
        </authorList>
    </citation>
    <scope>NUCLEOTIDE SEQUENCE [LARGE SCALE GENOMIC DNA]</scope>
    <source>
        <strain evidence="3">Ve08.2h10</strain>
    </source>
</reference>
<evidence type="ECO:0000313" key="3">
    <source>
        <dbReference type="Proteomes" id="UP000054538"/>
    </source>
</evidence>
<evidence type="ECO:0000313" key="2">
    <source>
        <dbReference type="EMBL" id="KIK74879.1"/>
    </source>
</evidence>
<dbReference type="OrthoDB" id="4743193at2759"/>
<dbReference type="InParanoid" id="A0A0D0D4H3"/>
<dbReference type="STRING" id="930991.A0A0D0D4H3"/>
<evidence type="ECO:0000259" key="1">
    <source>
        <dbReference type="Pfam" id="PF20231"/>
    </source>
</evidence>
<protein>
    <recommendedName>
        <fullName evidence="1">DUF6589 domain-containing protein</fullName>
    </recommendedName>
</protein>
<gene>
    <name evidence="2" type="ORF">PAXRUDRAFT_788451</name>
</gene>
<name>A0A0D0D4H3_9AGAM</name>
<dbReference type="Pfam" id="PF20231">
    <property type="entry name" value="DUF6589"/>
    <property type="match status" value="1"/>
</dbReference>
<feature type="domain" description="DUF6589" evidence="1">
    <location>
        <begin position="3"/>
        <end position="156"/>
    </location>
</feature>
<dbReference type="Proteomes" id="UP000054538">
    <property type="component" value="Unassembled WGS sequence"/>
</dbReference>
<reference evidence="2 3" key="1">
    <citation type="submission" date="2014-04" db="EMBL/GenBank/DDBJ databases">
        <authorList>
            <consortium name="DOE Joint Genome Institute"/>
            <person name="Kuo A."/>
            <person name="Kohler A."/>
            <person name="Jargeat P."/>
            <person name="Nagy L.G."/>
            <person name="Floudas D."/>
            <person name="Copeland A."/>
            <person name="Barry K.W."/>
            <person name="Cichocki N."/>
            <person name="Veneault-Fourrey C."/>
            <person name="LaButti K."/>
            <person name="Lindquist E.A."/>
            <person name="Lipzen A."/>
            <person name="Lundell T."/>
            <person name="Morin E."/>
            <person name="Murat C."/>
            <person name="Sun H."/>
            <person name="Tunlid A."/>
            <person name="Henrissat B."/>
            <person name="Grigoriev I.V."/>
            <person name="Hibbett D.S."/>
            <person name="Martin F."/>
            <person name="Nordberg H.P."/>
            <person name="Cantor M.N."/>
            <person name="Hua S.X."/>
        </authorList>
    </citation>
    <scope>NUCLEOTIDE SEQUENCE [LARGE SCALE GENOMIC DNA]</scope>
    <source>
        <strain evidence="2 3">Ve08.2h10</strain>
    </source>
</reference>
<sequence length="160" mass="18296">MPDISEYVVLFHGDLGTGEQLQAVQQCCSIEGSPWNCFQHVIFCPGLFHLNMASVDAIWQTFLQLSAAREDKMSLMHDIGVLQPCETGIYGSKPGFRRMHQLITYDGICQRLDCWRVEVRKLNHDSLEAFALSEPSFNDLKTITNRLARDYITNHQLCQM</sequence>
<organism evidence="2 3">
    <name type="scientific">Paxillus rubicundulus Ve08.2h10</name>
    <dbReference type="NCBI Taxonomy" id="930991"/>
    <lineage>
        <taxon>Eukaryota</taxon>
        <taxon>Fungi</taxon>
        <taxon>Dikarya</taxon>
        <taxon>Basidiomycota</taxon>
        <taxon>Agaricomycotina</taxon>
        <taxon>Agaricomycetes</taxon>
        <taxon>Agaricomycetidae</taxon>
        <taxon>Boletales</taxon>
        <taxon>Paxilineae</taxon>
        <taxon>Paxillaceae</taxon>
        <taxon>Paxillus</taxon>
    </lineage>
</organism>